<reference evidence="13 14" key="1">
    <citation type="submission" date="2024-09" db="EMBL/GenBank/DDBJ databases">
        <title>The Natural Products Discovery Center: Release of the First 8490 Sequenced Strains for Exploring Actinobacteria Biosynthetic Diversity.</title>
        <authorList>
            <person name="Kalkreuter E."/>
            <person name="Kautsar S.A."/>
            <person name="Yang D."/>
            <person name="Bader C.D."/>
            <person name="Teijaro C.N."/>
            <person name="Fluegel L."/>
            <person name="Davis C.M."/>
            <person name="Simpson J.R."/>
            <person name="Lauterbach L."/>
            <person name="Steele A.D."/>
            <person name="Gui C."/>
            <person name="Meng S."/>
            <person name="Li G."/>
            <person name="Viehrig K."/>
            <person name="Ye F."/>
            <person name="Su P."/>
            <person name="Kiefer A.F."/>
            <person name="Nichols A."/>
            <person name="Cepeda A.J."/>
            <person name="Yan W."/>
            <person name="Fan B."/>
            <person name="Jiang Y."/>
            <person name="Adhikari A."/>
            <person name="Zheng C.-J."/>
            <person name="Schuster L."/>
            <person name="Cowan T.M."/>
            <person name="Smanski M.J."/>
            <person name="Chevrette M.G."/>
            <person name="De Carvalho L.P.S."/>
            <person name="Shen B."/>
        </authorList>
    </citation>
    <scope>NUCLEOTIDE SEQUENCE [LARGE SCALE GENOMIC DNA]</scope>
    <source>
        <strain evidence="13 14">NPDC058328</strain>
    </source>
</reference>
<dbReference type="NCBIfam" id="TIGR00552">
    <property type="entry name" value="nadE"/>
    <property type="match status" value="1"/>
</dbReference>
<dbReference type="InterPro" id="IPR014445">
    <property type="entry name" value="Gln-dep_NAD_synthase"/>
</dbReference>
<name>A0ABW6QAB3_9ACTN</name>
<gene>
    <name evidence="7" type="primary">nadE</name>
    <name evidence="13" type="ORF">ACFVZC_21530</name>
</gene>
<feature type="active site" description="Proton acceptor" evidence="9">
    <location>
        <position position="44"/>
    </location>
</feature>
<feature type="active site" description="For glutaminase activity" evidence="7">
    <location>
        <position position="126"/>
    </location>
</feature>
<dbReference type="InterPro" id="IPR000132">
    <property type="entry name" value="Nitrilase/CN_hydratase_CS"/>
</dbReference>
<feature type="binding site" evidence="7">
    <location>
        <position position="195"/>
    </location>
    <ligand>
        <name>L-glutamine</name>
        <dbReference type="ChEBI" id="CHEBI:58359"/>
    </ligand>
</feature>
<dbReference type="EC" id="6.3.5.1" evidence="7 8"/>
<feature type="binding site" evidence="7">
    <location>
        <position position="408"/>
    </location>
    <ligand>
        <name>deamido-NAD(+)</name>
        <dbReference type="ChEBI" id="CHEBI:58437"/>
        <note>ligand shared between two neighboring subunits</note>
    </ligand>
</feature>
<dbReference type="PIRSF" id="PIRSF006630">
    <property type="entry name" value="NADS_GAT"/>
    <property type="match status" value="1"/>
</dbReference>
<dbReference type="RefSeq" id="WP_388236864.1">
    <property type="nucleotide sequence ID" value="NZ_JBHVZQ010000019.1"/>
</dbReference>
<dbReference type="Gene3D" id="3.40.50.620">
    <property type="entry name" value="HUPs"/>
    <property type="match status" value="1"/>
</dbReference>
<protein>
    <recommendedName>
        <fullName evidence="7 8">Glutamine-dependent NAD(+) synthetase</fullName>
        <ecNumber evidence="7 8">6.3.5.1</ecNumber>
    </recommendedName>
    <alternativeName>
        <fullName evidence="7 8">NAD(+) synthase [glutamine-hydrolyzing]</fullName>
    </alternativeName>
</protein>
<feature type="active site" description="Nucleophile; for glutaminase activity" evidence="7">
    <location>
        <position position="162"/>
    </location>
</feature>
<dbReference type="PANTHER" id="PTHR23090:SF9">
    <property type="entry name" value="GLUTAMINE-DEPENDENT NAD(+) SYNTHETASE"/>
    <property type="match status" value="1"/>
</dbReference>
<evidence type="ECO:0000256" key="8">
    <source>
        <dbReference type="PIRNR" id="PIRNR006630"/>
    </source>
</evidence>
<keyword evidence="14" id="KW-1185">Reference proteome</keyword>
<dbReference type="SUPFAM" id="SSF56317">
    <property type="entry name" value="Carbon-nitrogen hydrolase"/>
    <property type="match status" value="1"/>
</dbReference>
<dbReference type="Pfam" id="PF02540">
    <property type="entry name" value="NAD_synthase"/>
    <property type="match status" value="1"/>
</dbReference>
<dbReference type="InterPro" id="IPR003010">
    <property type="entry name" value="C-N_Hydrolase"/>
</dbReference>
<feature type="region of interest" description="Disordered" evidence="11">
    <location>
        <begin position="478"/>
        <end position="505"/>
    </location>
</feature>
<dbReference type="Gene3D" id="3.60.110.10">
    <property type="entry name" value="Carbon-nitrogen hydrolase"/>
    <property type="match status" value="1"/>
</dbReference>
<dbReference type="InterPro" id="IPR036526">
    <property type="entry name" value="C-N_Hydrolase_sf"/>
</dbReference>
<dbReference type="Pfam" id="PF00795">
    <property type="entry name" value="CN_hydrolase"/>
    <property type="match status" value="1"/>
</dbReference>
<feature type="region of interest" description="Disordered" evidence="11">
    <location>
        <begin position="557"/>
        <end position="586"/>
    </location>
</feature>
<dbReference type="CDD" id="cd00553">
    <property type="entry name" value="NAD_synthase"/>
    <property type="match status" value="1"/>
</dbReference>
<keyword evidence="3 7" id="KW-0436">Ligase</keyword>
<evidence type="ECO:0000256" key="6">
    <source>
        <dbReference type="ARBA" id="ARBA00023027"/>
    </source>
</evidence>
<evidence type="ECO:0000256" key="5">
    <source>
        <dbReference type="ARBA" id="ARBA00022840"/>
    </source>
</evidence>
<dbReference type="InterPro" id="IPR003694">
    <property type="entry name" value="NAD_synthase"/>
</dbReference>
<dbReference type="HAMAP" id="MF_02090">
    <property type="entry name" value="NadE_glutamine_dep"/>
    <property type="match status" value="1"/>
</dbReference>
<evidence type="ECO:0000256" key="2">
    <source>
        <dbReference type="ARBA" id="ARBA00007145"/>
    </source>
</evidence>
<accession>A0ABW6QAB3</accession>
<feature type="binding site" evidence="7">
    <location>
        <position position="189"/>
    </location>
    <ligand>
        <name>L-glutamine</name>
        <dbReference type="ChEBI" id="CHEBI:58359"/>
    </ligand>
</feature>
<evidence type="ECO:0000256" key="9">
    <source>
        <dbReference type="PROSITE-ProRule" id="PRU10139"/>
    </source>
</evidence>
<comment type="pathway">
    <text evidence="1 7 8">Cofactor biosynthesis; NAD(+) biosynthesis; NAD(+) from deamido-NAD(+) (L-Gln route): step 1/1.</text>
</comment>
<evidence type="ECO:0000259" key="12">
    <source>
        <dbReference type="PROSITE" id="PS50263"/>
    </source>
</evidence>
<comment type="caution">
    <text evidence="7">Lacks conserved residue(s) required for the propagation of feature annotation.</text>
</comment>
<keyword evidence="4 7" id="KW-0547">Nucleotide-binding</keyword>
<dbReference type="InterPro" id="IPR022310">
    <property type="entry name" value="NAD/GMP_synthase"/>
</dbReference>
<feature type="active site" description="Proton acceptor; for glutaminase activity" evidence="7">
    <location>
        <position position="44"/>
    </location>
</feature>
<dbReference type="Proteomes" id="UP001601627">
    <property type="component" value="Unassembled WGS sequence"/>
</dbReference>
<comment type="caution">
    <text evidence="13">The sequence shown here is derived from an EMBL/GenBank/DDBJ whole genome shotgun (WGS) entry which is preliminary data.</text>
</comment>
<dbReference type="SUPFAM" id="SSF52402">
    <property type="entry name" value="Adenine nucleotide alpha hydrolases-like"/>
    <property type="match status" value="1"/>
</dbReference>
<proteinExistence type="inferred from homology"/>
<feature type="binding site" evidence="7">
    <location>
        <position position="437"/>
    </location>
    <ligand>
        <name>deamido-NAD(+)</name>
        <dbReference type="ChEBI" id="CHEBI:58437"/>
        <note>ligand shared between two neighboring subunits</note>
    </ligand>
</feature>
<dbReference type="PROSITE" id="PS00920">
    <property type="entry name" value="NITRIL_CHT_1"/>
    <property type="match status" value="1"/>
</dbReference>
<evidence type="ECO:0000313" key="13">
    <source>
        <dbReference type="EMBL" id="MFF1275952.1"/>
    </source>
</evidence>
<evidence type="ECO:0000313" key="14">
    <source>
        <dbReference type="Proteomes" id="UP001601627"/>
    </source>
</evidence>
<comment type="function">
    <text evidence="7">Catalyzes the ATP-dependent amidation of deamido-NAD to form NAD. Uses L-glutamine as a nitrogen source.</text>
</comment>
<comment type="similarity">
    <text evidence="2 7 8">In the C-terminal section; belongs to the NAD synthetase family.</text>
</comment>
<dbReference type="EMBL" id="JBHVZQ010000019">
    <property type="protein sequence ID" value="MFF1275952.1"/>
    <property type="molecule type" value="Genomic_DNA"/>
</dbReference>
<dbReference type="PROSITE" id="PS50263">
    <property type="entry name" value="CN_HYDROLASE"/>
    <property type="match status" value="1"/>
</dbReference>
<feature type="binding site" evidence="7">
    <location>
        <position position="553"/>
    </location>
    <ligand>
        <name>deamido-NAD(+)</name>
        <dbReference type="ChEBI" id="CHEBI:58437"/>
        <note>ligand shared between two neighboring subunits</note>
    </ligand>
</feature>
<dbReference type="CDD" id="cd07570">
    <property type="entry name" value="GAT_Gln-NAD-synth"/>
    <property type="match status" value="1"/>
</dbReference>
<dbReference type="GO" id="GO:0003952">
    <property type="term" value="F:NAD+ synthase (glutamine-hydrolyzing) activity"/>
    <property type="evidence" value="ECO:0007669"/>
    <property type="project" value="UniProtKB-EC"/>
</dbReference>
<keyword evidence="6 7" id="KW-0520">NAD</keyword>
<feature type="binding site" evidence="7">
    <location>
        <position position="132"/>
    </location>
    <ligand>
        <name>L-glutamine</name>
        <dbReference type="ChEBI" id="CHEBI:58359"/>
    </ligand>
</feature>
<dbReference type="PANTHER" id="PTHR23090">
    <property type="entry name" value="NH 3 /GLUTAMINE-DEPENDENT NAD + SYNTHETASE"/>
    <property type="match status" value="1"/>
</dbReference>
<dbReference type="InterPro" id="IPR014729">
    <property type="entry name" value="Rossmann-like_a/b/a_fold"/>
</dbReference>
<evidence type="ECO:0000256" key="4">
    <source>
        <dbReference type="ARBA" id="ARBA00022741"/>
    </source>
</evidence>
<dbReference type="NCBIfam" id="NF010588">
    <property type="entry name" value="PRK13981.1"/>
    <property type="match status" value="1"/>
</dbReference>
<evidence type="ECO:0000256" key="11">
    <source>
        <dbReference type="SAM" id="MobiDB-lite"/>
    </source>
</evidence>
<feature type="binding site" evidence="7">
    <location>
        <begin position="331"/>
        <end position="338"/>
    </location>
    <ligand>
        <name>ATP</name>
        <dbReference type="ChEBI" id="CHEBI:30616"/>
    </ligand>
</feature>
<organism evidence="13 14">
    <name type="scientific">Streptomyces marokkonensis</name>
    <dbReference type="NCBI Taxonomy" id="324855"/>
    <lineage>
        <taxon>Bacteria</taxon>
        <taxon>Bacillati</taxon>
        <taxon>Actinomycetota</taxon>
        <taxon>Actinomycetes</taxon>
        <taxon>Kitasatosporales</taxon>
        <taxon>Streptomycetaceae</taxon>
        <taxon>Streptomyces</taxon>
    </lineage>
</organism>
<comment type="similarity">
    <text evidence="10">Belongs to the NAD synthetase family.</text>
</comment>
<sequence length="586" mass="62739">MPQLRLALNQIDSSVGDLAGNAETIVRWTRHSADQGAHLVAFPEMVLTGYPVEDLALRSSFVEASRAALRSLAARLAEEGFGDLPVVVGYLDRSAAAQPKYGQPAGAPRNAGAVLYGGEVVLGFAKHHLPNYGVFDEFRYFVPGDTMPVVRVRGVDVALAICEDLWQDGGRVPAARSARAGLLLSINASPYERDKDDTRLELVRKRAQEAGCTTAYLAMTGGQDELVFDGDSIVVDRDGAVVARAPQFAEACVVVDLELPAAAADAPVGVVDDGLRIDRVVLSEEPVPAYDAEPAGGYAERLDDDEEVYSALVVGLRAYVAKNGFRSVLIGLSGGIDSALVAAIACDAVGAENVYGVSMPSKYSSEHSKDDAAELARRTGLNYRTVAIEPMFDAYMGALGLTGLAEENLQSRLRGTLLMAISNQEGHIVLAPGNKSELAVGYSTLYGDSVGAYGPIKDVYKTVVFRLARWRNRAAVERGQTPPIPENSISKPPSAELRPGQVDTDSLPDYPVLDAILALYVDRDQGADEIVAAGFDAELVTKTLRMVDRAEYKRRQYPPGTKISPKGFGKDRRLPITNGWREGAGA</sequence>
<evidence type="ECO:0000256" key="10">
    <source>
        <dbReference type="RuleBase" id="RU003811"/>
    </source>
</evidence>
<feature type="domain" description="CN hydrolase" evidence="12">
    <location>
        <begin position="4"/>
        <end position="259"/>
    </location>
</feature>
<evidence type="ECO:0000256" key="7">
    <source>
        <dbReference type="HAMAP-Rule" id="MF_02090"/>
    </source>
</evidence>
<evidence type="ECO:0000256" key="3">
    <source>
        <dbReference type="ARBA" id="ARBA00022598"/>
    </source>
</evidence>
<evidence type="ECO:0000256" key="1">
    <source>
        <dbReference type="ARBA" id="ARBA00005188"/>
    </source>
</evidence>
<comment type="catalytic activity">
    <reaction evidence="7 8">
        <text>deamido-NAD(+) + L-glutamine + ATP + H2O = L-glutamate + AMP + diphosphate + NAD(+) + H(+)</text>
        <dbReference type="Rhea" id="RHEA:24384"/>
        <dbReference type="ChEBI" id="CHEBI:15377"/>
        <dbReference type="ChEBI" id="CHEBI:15378"/>
        <dbReference type="ChEBI" id="CHEBI:29985"/>
        <dbReference type="ChEBI" id="CHEBI:30616"/>
        <dbReference type="ChEBI" id="CHEBI:33019"/>
        <dbReference type="ChEBI" id="CHEBI:57540"/>
        <dbReference type="ChEBI" id="CHEBI:58359"/>
        <dbReference type="ChEBI" id="CHEBI:58437"/>
        <dbReference type="ChEBI" id="CHEBI:456215"/>
        <dbReference type="EC" id="6.3.5.1"/>
    </reaction>
</comment>
<keyword evidence="5 7" id="KW-0067">ATP-binding</keyword>